<evidence type="ECO:0000313" key="3">
    <source>
        <dbReference type="EMBL" id="CAL1382345.1"/>
    </source>
</evidence>
<dbReference type="PANTHER" id="PTHR34676">
    <property type="entry name" value="DUF4219 DOMAIN-CONTAINING PROTEIN-RELATED"/>
    <property type="match status" value="1"/>
</dbReference>
<dbReference type="Gene3D" id="4.10.60.10">
    <property type="entry name" value="Zinc finger, CCHC-type"/>
    <property type="match status" value="1"/>
</dbReference>
<dbReference type="GO" id="GO:0008270">
    <property type="term" value="F:zinc ion binding"/>
    <property type="evidence" value="ECO:0007669"/>
    <property type="project" value="UniProtKB-KW"/>
</dbReference>
<reference evidence="3 4" key="1">
    <citation type="submission" date="2024-04" db="EMBL/GenBank/DDBJ databases">
        <authorList>
            <person name="Fracassetti M."/>
        </authorList>
    </citation>
    <scope>NUCLEOTIDE SEQUENCE [LARGE SCALE GENOMIC DNA]</scope>
</reference>
<dbReference type="InterPro" id="IPR036875">
    <property type="entry name" value="Znf_CCHC_sf"/>
</dbReference>
<dbReference type="EMBL" id="OZ034817">
    <property type="protein sequence ID" value="CAL1382345.1"/>
    <property type="molecule type" value="Genomic_DNA"/>
</dbReference>
<keyword evidence="1" id="KW-0479">Metal-binding</keyword>
<dbReference type="InterPro" id="IPR001878">
    <property type="entry name" value="Znf_CCHC"/>
</dbReference>
<evidence type="ECO:0000256" key="1">
    <source>
        <dbReference type="PROSITE-ProRule" id="PRU00047"/>
    </source>
</evidence>
<sequence length="420" mass="48597">MASSSFGHAALNHLPIFTGSNYTAWKKRMKQFMWGIDEELWLVVQNGPVEMKDEEQSIWLVEQKKSAQLNQRAMHVLQSAMNPDEADQVENCAIAWEIWTTLESTYEGTSNIKESRIDLLVHDYEAFSMSKAEGIHEMYSRFTILINKLKGLGKTFQTKDLNRKILRSLPREWLPKRTAIEEAKNLSTLPISELIGSLLSHEHVLKQVSQEDEKRSKNLAFKSKVIDYEQDSDMENDFEKEFALVSKRFHRMLKFKNGQKQRLDDSKYGGTKNHFQSRLLPQQTRKFESGQQERESQACYKCGKFGHIRAHCPQTIKAKEKAMKASWSDYDTDQEEQESENEAFMARTSPIEEEEEKESAVVSDDHKWYLDSGCSHHMSGKKLLFSSLTLMNGGKVWFGDNGCGKGNWIWNCRKKTSSFF</sequence>
<dbReference type="SUPFAM" id="SSF57756">
    <property type="entry name" value="Retrovirus zinc finger-like domains"/>
    <property type="match status" value="1"/>
</dbReference>
<dbReference type="Proteomes" id="UP001497516">
    <property type="component" value="Chromosome 4"/>
</dbReference>
<dbReference type="PROSITE" id="PS50158">
    <property type="entry name" value="ZF_CCHC"/>
    <property type="match status" value="1"/>
</dbReference>
<keyword evidence="4" id="KW-1185">Reference proteome</keyword>
<dbReference type="GO" id="GO:0003676">
    <property type="term" value="F:nucleic acid binding"/>
    <property type="evidence" value="ECO:0007669"/>
    <property type="project" value="InterPro"/>
</dbReference>
<dbReference type="Pfam" id="PF22936">
    <property type="entry name" value="Pol_BBD"/>
    <property type="match status" value="1"/>
</dbReference>
<dbReference type="AlphaFoldDB" id="A0AAV2EA07"/>
<keyword evidence="1" id="KW-0862">Zinc</keyword>
<name>A0AAV2EA07_9ROSI</name>
<evidence type="ECO:0000313" key="4">
    <source>
        <dbReference type="Proteomes" id="UP001497516"/>
    </source>
</evidence>
<dbReference type="InterPro" id="IPR054722">
    <property type="entry name" value="PolX-like_BBD"/>
</dbReference>
<protein>
    <recommendedName>
        <fullName evidence="2">CCHC-type domain-containing protein</fullName>
    </recommendedName>
</protein>
<feature type="domain" description="CCHC-type" evidence="2">
    <location>
        <begin position="299"/>
        <end position="314"/>
    </location>
</feature>
<proteinExistence type="predicted"/>
<keyword evidence="1" id="KW-0863">Zinc-finger</keyword>
<evidence type="ECO:0000259" key="2">
    <source>
        <dbReference type="PROSITE" id="PS50158"/>
    </source>
</evidence>
<accession>A0AAV2EA07</accession>
<dbReference type="SMART" id="SM00343">
    <property type="entry name" value="ZnF_C2HC"/>
    <property type="match status" value="1"/>
</dbReference>
<dbReference type="Pfam" id="PF14223">
    <property type="entry name" value="Retrotran_gag_2"/>
    <property type="match status" value="1"/>
</dbReference>
<organism evidence="3 4">
    <name type="scientific">Linum trigynum</name>
    <dbReference type="NCBI Taxonomy" id="586398"/>
    <lineage>
        <taxon>Eukaryota</taxon>
        <taxon>Viridiplantae</taxon>
        <taxon>Streptophyta</taxon>
        <taxon>Embryophyta</taxon>
        <taxon>Tracheophyta</taxon>
        <taxon>Spermatophyta</taxon>
        <taxon>Magnoliopsida</taxon>
        <taxon>eudicotyledons</taxon>
        <taxon>Gunneridae</taxon>
        <taxon>Pentapetalae</taxon>
        <taxon>rosids</taxon>
        <taxon>fabids</taxon>
        <taxon>Malpighiales</taxon>
        <taxon>Linaceae</taxon>
        <taxon>Linum</taxon>
    </lineage>
</organism>
<gene>
    <name evidence="3" type="ORF">LTRI10_LOCUS23673</name>
</gene>
<dbReference type="PANTHER" id="PTHR34676:SF8">
    <property type="entry name" value="TRANSMEMBRANE PROTEIN"/>
    <property type="match status" value="1"/>
</dbReference>